<protein>
    <submittedName>
        <fullName evidence="3">YheC/D like ATP-grasp</fullName>
    </submittedName>
</protein>
<organism evidence="3 4">
    <name type="scientific">Alicyclobacillus vulcanalis</name>
    <dbReference type="NCBI Taxonomy" id="252246"/>
    <lineage>
        <taxon>Bacteria</taxon>
        <taxon>Bacillati</taxon>
        <taxon>Bacillota</taxon>
        <taxon>Bacilli</taxon>
        <taxon>Bacillales</taxon>
        <taxon>Alicyclobacillaceae</taxon>
        <taxon>Alicyclobacillus</taxon>
    </lineage>
</organism>
<keyword evidence="1" id="KW-0547">Nucleotide-binding</keyword>
<keyword evidence="4" id="KW-1185">Reference proteome</keyword>
<accession>A0A1N7MTH4</accession>
<proteinExistence type="predicted"/>
<evidence type="ECO:0000313" key="3">
    <source>
        <dbReference type="EMBL" id="SIS89362.1"/>
    </source>
</evidence>
<evidence type="ECO:0000259" key="2">
    <source>
        <dbReference type="PROSITE" id="PS50975"/>
    </source>
</evidence>
<dbReference type="SUPFAM" id="SSF56059">
    <property type="entry name" value="Glutathione synthetase ATP-binding domain-like"/>
    <property type="match status" value="1"/>
</dbReference>
<dbReference type="PROSITE" id="PS50975">
    <property type="entry name" value="ATP_GRASP"/>
    <property type="match status" value="1"/>
</dbReference>
<dbReference type="InterPro" id="IPR011761">
    <property type="entry name" value="ATP-grasp"/>
</dbReference>
<dbReference type="InterPro" id="IPR026838">
    <property type="entry name" value="YheC/D"/>
</dbReference>
<dbReference type="Proteomes" id="UP000186156">
    <property type="component" value="Unassembled WGS sequence"/>
</dbReference>
<dbReference type="EMBL" id="FTOO01000006">
    <property type="protein sequence ID" value="SIS89362.1"/>
    <property type="molecule type" value="Genomic_DNA"/>
</dbReference>
<evidence type="ECO:0000313" key="4">
    <source>
        <dbReference type="Proteomes" id="UP000186156"/>
    </source>
</evidence>
<sequence length="373" mass="42558">MRKVSGRPLIGILDHPRWDEKRGTLRENDQTAGIRRMVEIAQSLGADAFVFSLADVDLKARRVRGFTWRDGRWAEQTYRFPDVIYDQLVSRKMELSGPFQDTRRALSSEYGDRFFNDGFFDKWQIYEWLRRSPVRAHVPETVRHRSLRQGADFLARHRVAFLKPLHGSLGLGIVRFTMEKDGSVAYEWKRSRDGMTRGTAPSPADAVQMFRTQLRRRPYIWQQGIDLIALDGRPVDIRILLQRDGTGAWKRTKTFARVAKSGDFTSNLTTGGGAMPVDRAVLSGFPDDVKKRVRASIRRLAEKVAEAVEAGAGRTFGELGIDLGVDRRGFVWVIEVNSKPRKAPASASGRDDLVELSFRRPMEYALFLTRRQS</sequence>
<reference evidence="4" key="1">
    <citation type="submission" date="2017-01" db="EMBL/GenBank/DDBJ databases">
        <authorList>
            <person name="Varghese N."/>
            <person name="Submissions S."/>
        </authorList>
    </citation>
    <scope>NUCLEOTIDE SEQUENCE [LARGE SCALE GENOMIC DNA]</scope>
    <source>
        <strain evidence="4">DSM 16176</strain>
    </source>
</reference>
<keyword evidence="1" id="KW-0067">ATP-binding</keyword>
<gene>
    <name evidence="3" type="ORF">SAMN05421799_106102</name>
</gene>
<dbReference type="Gene3D" id="3.30.470.20">
    <property type="entry name" value="ATP-grasp fold, B domain"/>
    <property type="match status" value="1"/>
</dbReference>
<dbReference type="AlphaFoldDB" id="A0A1N7MTH4"/>
<dbReference type="GO" id="GO:0005524">
    <property type="term" value="F:ATP binding"/>
    <property type="evidence" value="ECO:0007669"/>
    <property type="project" value="UniProtKB-UniRule"/>
</dbReference>
<dbReference type="STRING" id="252246.SAMN05421799_106102"/>
<dbReference type="GO" id="GO:0046872">
    <property type="term" value="F:metal ion binding"/>
    <property type="evidence" value="ECO:0007669"/>
    <property type="project" value="InterPro"/>
</dbReference>
<evidence type="ECO:0000256" key="1">
    <source>
        <dbReference type="PROSITE-ProRule" id="PRU00409"/>
    </source>
</evidence>
<feature type="domain" description="ATP-grasp" evidence="2">
    <location>
        <begin position="131"/>
        <end position="367"/>
    </location>
</feature>
<dbReference type="Pfam" id="PF14398">
    <property type="entry name" value="ATPgrasp_YheCD"/>
    <property type="match status" value="1"/>
</dbReference>
<name>A0A1N7MTH4_9BACL</name>